<name>A0ABQ9Y713_9EUKA</name>
<evidence type="ECO:0000256" key="10">
    <source>
        <dbReference type="SAM" id="Phobius"/>
    </source>
</evidence>
<feature type="transmembrane region" description="Helical" evidence="10">
    <location>
        <begin position="79"/>
        <end position="97"/>
    </location>
</feature>
<comment type="subcellular location">
    <subcellularLocation>
        <location evidence="1">Membrane</location>
        <topology evidence="1">Multi-pass membrane protein</topology>
    </subcellularLocation>
</comment>
<dbReference type="InterPro" id="IPR017871">
    <property type="entry name" value="ABC_transporter-like_CS"/>
</dbReference>
<dbReference type="EMBL" id="JARBJD010000029">
    <property type="protein sequence ID" value="KAK2959552.1"/>
    <property type="molecule type" value="Genomic_DNA"/>
</dbReference>
<evidence type="ECO:0000256" key="6">
    <source>
        <dbReference type="ARBA" id="ARBA00022840"/>
    </source>
</evidence>
<keyword evidence="5" id="KW-0547">Nucleotide-binding</keyword>
<feature type="domain" description="ABC transmembrane type-1" evidence="12">
    <location>
        <begin position="90"/>
        <end position="363"/>
    </location>
</feature>
<dbReference type="SMART" id="SM00382">
    <property type="entry name" value="AAA"/>
    <property type="match status" value="2"/>
</dbReference>
<dbReference type="SUPFAM" id="SSF90123">
    <property type="entry name" value="ABC transporter transmembrane region"/>
    <property type="match status" value="2"/>
</dbReference>
<comment type="similarity">
    <text evidence="2">Belongs to the ABC transporter superfamily. ABCC family. Conjugate transporter (TC 3.A.1.208) subfamily.</text>
</comment>
<reference evidence="13 14" key="1">
    <citation type="journal article" date="2022" name="bioRxiv">
        <title>Genomics of Preaxostyla Flagellates Illuminates Evolutionary Transitions and the Path Towards Mitochondrial Loss.</title>
        <authorList>
            <person name="Novak L.V.F."/>
            <person name="Treitli S.C."/>
            <person name="Pyrih J."/>
            <person name="Halakuc P."/>
            <person name="Pipaliya S.V."/>
            <person name="Vacek V."/>
            <person name="Brzon O."/>
            <person name="Soukal P."/>
            <person name="Eme L."/>
            <person name="Dacks J.B."/>
            <person name="Karnkowska A."/>
            <person name="Elias M."/>
            <person name="Hampl V."/>
        </authorList>
    </citation>
    <scope>NUCLEOTIDE SEQUENCE [LARGE SCALE GENOMIC DNA]</scope>
    <source>
        <strain evidence="13">NAU3</strain>
        <tissue evidence="13">Gut</tissue>
    </source>
</reference>
<feature type="transmembrane region" description="Helical" evidence="10">
    <location>
        <begin position="117"/>
        <end position="137"/>
    </location>
</feature>
<accession>A0ABQ9Y713</accession>
<dbReference type="InterPro" id="IPR003593">
    <property type="entry name" value="AAA+_ATPase"/>
</dbReference>
<keyword evidence="8 10" id="KW-0472">Membrane</keyword>
<feature type="transmembrane region" description="Helical" evidence="10">
    <location>
        <begin position="794"/>
        <end position="814"/>
    </location>
</feature>
<feature type="compositionally biased region" description="Low complexity" evidence="9">
    <location>
        <begin position="475"/>
        <end position="488"/>
    </location>
</feature>
<feature type="compositionally biased region" description="Polar residues" evidence="9">
    <location>
        <begin position="722"/>
        <end position="754"/>
    </location>
</feature>
<keyword evidence="7 10" id="KW-1133">Transmembrane helix</keyword>
<feature type="transmembrane region" description="Helical" evidence="10">
    <location>
        <begin position="225"/>
        <end position="243"/>
    </location>
</feature>
<evidence type="ECO:0000256" key="2">
    <source>
        <dbReference type="ARBA" id="ARBA00009726"/>
    </source>
</evidence>
<dbReference type="InterPro" id="IPR044726">
    <property type="entry name" value="ABCC_6TM_D2"/>
</dbReference>
<dbReference type="CDD" id="cd18580">
    <property type="entry name" value="ABC_6TM_ABCC_D2"/>
    <property type="match status" value="1"/>
</dbReference>
<feature type="domain" description="ABC transporter" evidence="11">
    <location>
        <begin position="488"/>
        <end position="711"/>
    </location>
</feature>
<dbReference type="Gene3D" id="3.40.50.300">
    <property type="entry name" value="P-loop containing nucleotide triphosphate hydrolases"/>
    <property type="match status" value="2"/>
</dbReference>
<dbReference type="CDD" id="cd18579">
    <property type="entry name" value="ABC_6TM_ABCC_D1"/>
    <property type="match status" value="1"/>
</dbReference>
<keyword evidence="3" id="KW-0813">Transport</keyword>
<keyword evidence="14" id="KW-1185">Reference proteome</keyword>
<feature type="region of interest" description="Disordered" evidence="9">
    <location>
        <begin position="464"/>
        <end position="488"/>
    </location>
</feature>
<dbReference type="CDD" id="cd03244">
    <property type="entry name" value="ABCC_MRP_domain2"/>
    <property type="match status" value="1"/>
</dbReference>
<dbReference type="SUPFAM" id="SSF52540">
    <property type="entry name" value="P-loop containing nucleoside triphosphate hydrolases"/>
    <property type="match status" value="2"/>
</dbReference>
<feature type="compositionally biased region" description="Basic and acidic residues" evidence="9">
    <location>
        <begin position="700"/>
        <end position="712"/>
    </location>
</feature>
<protein>
    <submittedName>
        <fullName evidence="13">Multidrug resistance-associated protein</fullName>
    </submittedName>
</protein>
<dbReference type="Pfam" id="PF00005">
    <property type="entry name" value="ABC_tran"/>
    <property type="match status" value="2"/>
</dbReference>
<dbReference type="InterPro" id="IPR044746">
    <property type="entry name" value="ABCC_6TM_D1"/>
</dbReference>
<proteinExistence type="inferred from homology"/>
<dbReference type="Proteomes" id="UP001281761">
    <property type="component" value="Unassembled WGS sequence"/>
</dbReference>
<evidence type="ECO:0000259" key="12">
    <source>
        <dbReference type="PROSITE" id="PS50929"/>
    </source>
</evidence>
<feature type="compositionally biased region" description="Pro residues" evidence="9">
    <location>
        <begin position="755"/>
        <end position="768"/>
    </location>
</feature>
<comment type="caution">
    <text evidence="13">The sequence shown here is derived from an EMBL/GenBank/DDBJ whole genome shotgun (WGS) entry which is preliminary data.</text>
</comment>
<evidence type="ECO:0000259" key="11">
    <source>
        <dbReference type="PROSITE" id="PS50893"/>
    </source>
</evidence>
<dbReference type="InterPro" id="IPR027417">
    <property type="entry name" value="P-loop_NTPase"/>
</dbReference>
<gene>
    <name evidence="13" type="ORF">BLNAU_5601</name>
</gene>
<evidence type="ECO:0000256" key="7">
    <source>
        <dbReference type="ARBA" id="ARBA00022989"/>
    </source>
</evidence>
<dbReference type="Gene3D" id="1.20.1560.10">
    <property type="entry name" value="ABC transporter type 1, transmembrane domain"/>
    <property type="match status" value="2"/>
</dbReference>
<evidence type="ECO:0000256" key="5">
    <source>
        <dbReference type="ARBA" id="ARBA00022741"/>
    </source>
</evidence>
<evidence type="ECO:0000256" key="3">
    <source>
        <dbReference type="ARBA" id="ARBA00022448"/>
    </source>
</evidence>
<dbReference type="PROSITE" id="PS00211">
    <property type="entry name" value="ABC_TRANSPORTER_1"/>
    <property type="match status" value="1"/>
</dbReference>
<evidence type="ECO:0000256" key="8">
    <source>
        <dbReference type="ARBA" id="ARBA00023136"/>
    </source>
</evidence>
<dbReference type="PROSITE" id="PS50929">
    <property type="entry name" value="ABC_TM1F"/>
    <property type="match status" value="2"/>
</dbReference>
<feature type="transmembrane region" description="Helical" evidence="10">
    <location>
        <begin position="201"/>
        <end position="219"/>
    </location>
</feature>
<dbReference type="CDD" id="cd03250">
    <property type="entry name" value="ABCC_MRP_domain1"/>
    <property type="match status" value="1"/>
</dbReference>
<organism evidence="13 14">
    <name type="scientific">Blattamonas nauphoetae</name>
    <dbReference type="NCBI Taxonomy" id="2049346"/>
    <lineage>
        <taxon>Eukaryota</taxon>
        <taxon>Metamonada</taxon>
        <taxon>Preaxostyla</taxon>
        <taxon>Oxymonadida</taxon>
        <taxon>Blattamonas</taxon>
    </lineage>
</organism>
<dbReference type="Pfam" id="PF00664">
    <property type="entry name" value="ABC_membrane"/>
    <property type="match status" value="2"/>
</dbReference>
<keyword evidence="6" id="KW-0067">ATP-binding</keyword>
<keyword evidence="4 10" id="KW-0812">Transmembrane</keyword>
<evidence type="ECO:0000256" key="9">
    <source>
        <dbReference type="SAM" id="MobiDB-lite"/>
    </source>
</evidence>
<dbReference type="PROSITE" id="PS50893">
    <property type="entry name" value="ABC_TRANSPORTER_2"/>
    <property type="match status" value="2"/>
</dbReference>
<evidence type="ECO:0000313" key="13">
    <source>
        <dbReference type="EMBL" id="KAK2959552.1"/>
    </source>
</evidence>
<sequence length="1379" mass="152936">MNEVNERYRNGGFISKLSYSYITPLVKNPDGIRYDEASFTESVQSEQTDRGVAQFWKAWNKELTKPKPSILRTFVKIRAIPFIITYLIRVFSILLTYLITYTMKWLLSWATSTTSKWYQGLLICALYLGVYFLKIVVNSQFFFQMFKQGQVFRNTLVRAISQHIHRLSPQSRLQIGSGTLTNLATSDAMQIDMIARQINEILDLPLYFLLSIGTLVNLLDATSLWGIAVLVLFAPLSFFITRSTTALKKQRRRETDERVKKTSESVHGIKIIKMNGWEEPMKDAICKVREREMKLVQSQEFRMNFSSFISNGSELVSSLLVVVLQFSRGKKLTAATLFPALNALAVLRNPIMALPRTIGTMIEAVQILDRYQAFLLCEQYPNYKREKAPNGEPVMILQPMDELPKDRHLASITQQMPSDVDEEMSFSDQDQRGSSFIAGDSSDIVVEMNDTTFVRSTFTAVEFAKPDKKKKPSKRPSSPSSTALLSSTSSSSLKTTSFDIGRPVLSNMTVSLPRGSHTILVGPVGSGKSSFLSALLGELNCSSGRGRVVGKMAFLPQSPWILNATVEENITFGHPFDGEKYRRIVECCCLEADFVALPAGDQTEIGERGITLSGGQRVRVALARACYAEADVILLDDPFASVDASVGETIMERCVGELLKEKTVICTTHHTSLIGRFDWVVELSEDGRIVKQGKPTEFGHLSDMEENQKEEEAQTPDMLNKLSPTPFKSPQLSQPTAQPSVFTDATPLRRTNASPPNPTTPIVTPPLTPSNIGYSLTTKEEESTKGVSRDVYKFYLSTIPTFLIVLVFVVNLAAEICSVCEPYALSALTREDAGTGGSKAKVFTFYLVTQLVSLALVFPQASVVIQATIRAALHIHEICIRRLFSAPLSYFDVTPTGRLLGRFSKDLESVDGGIPHAMSFQVRSSFSLVASFIGVAISMPILLLIIPPFFVLIFKHNKIFQTSGLRVRRYLSVARTAQLHDLTQQLNGMATIRAFDRDSDFIKTSKGILDKSASGEFVLNSSNRRVSLLLETDSMIIIASICVFAIILKGFNRSLAFLPVALNLSSSVVSSLSNQLRHISMLENEMTSVEKLQEIATIEQEPARYVFSREGDKTRKWPTKGEIEYKQVDVRYRPDLPLSLSGLSFKVKGGQKVGIVGRTGSGKSTLILSLLRLVEVESGEIWIDSKETKTEVGLHELRLSVATTPQLPTLFEGSIRFNLDPFNEVKDDRMIWEALEEVGMAGFVKSLKGRLDSAVAEDGGNLSVGQQQLLCLSRALLKKEKIVLLDEATSSVDLETDKKIQQAIRNSFSDATVITVAHRLSTVADADMILVMEKGAVVESGSPAELLRNSSSVFYDLAMASGEKYLKSVQAVAFERESA</sequence>
<dbReference type="PANTHER" id="PTHR24223">
    <property type="entry name" value="ATP-BINDING CASSETTE SUB-FAMILY C"/>
    <property type="match status" value="1"/>
</dbReference>
<feature type="transmembrane region" description="Helical" evidence="10">
    <location>
        <begin position="928"/>
        <end position="954"/>
    </location>
</feature>
<evidence type="ECO:0000256" key="1">
    <source>
        <dbReference type="ARBA" id="ARBA00004141"/>
    </source>
</evidence>
<evidence type="ECO:0000313" key="14">
    <source>
        <dbReference type="Proteomes" id="UP001281761"/>
    </source>
</evidence>
<dbReference type="InterPro" id="IPR050173">
    <property type="entry name" value="ABC_transporter_C-like"/>
</dbReference>
<feature type="region of interest" description="Disordered" evidence="9">
    <location>
        <begin position="694"/>
        <end position="771"/>
    </location>
</feature>
<dbReference type="InterPro" id="IPR011527">
    <property type="entry name" value="ABC1_TM_dom"/>
</dbReference>
<dbReference type="InterPro" id="IPR003439">
    <property type="entry name" value="ABC_transporter-like_ATP-bd"/>
</dbReference>
<feature type="domain" description="ABC transmembrane type-1" evidence="12">
    <location>
        <begin position="805"/>
        <end position="1084"/>
    </location>
</feature>
<dbReference type="PANTHER" id="PTHR24223:SF456">
    <property type="entry name" value="MULTIDRUG RESISTANCE-ASSOCIATED PROTEIN LETHAL(2)03659"/>
    <property type="match status" value="1"/>
</dbReference>
<evidence type="ECO:0000256" key="4">
    <source>
        <dbReference type="ARBA" id="ARBA00022692"/>
    </source>
</evidence>
<dbReference type="InterPro" id="IPR036640">
    <property type="entry name" value="ABC1_TM_sf"/>
</dbReference>
<feature type="domain" description="ABC transporter" evidence="11">
    <location>
        <begin position="1125"/>
        <end position="1359"/>
    </location>
</feature>